<dbReference type="InParanoid" id="A0A4W3JEN9"/>
<dbReference type="GO" id="GO:0005783">
    <property type="term" value="C:endoplasmic reticulum"/>
    <property type="evidence" value="ECO:0007669"/>
    <property type="project" value="TreeGrafter"/>
</dbReference>
<dbReference type="PANTHER" id="PTHR46593:SF1">
    <property type="entry name" value="TRANSMEMBRANE PROTEIN 64"/>
    <property type="match status" value="1"/>
</dbReference>
<organism evidence="3 4">
    <name type="scientific">Callorhinchus milii</name>
    <name type="common">Ghost shark</name>
    <dbReference type="NCBI Taxonomy" id="7868"/>
    <lineage>
        <taxon>Eukaryota</taxon>
        <taxon>Metazoa</taxon>
        <taxon>Chordata</taxon>
        <taxon>Craniata</taxon>
        <taxon>Vertebrata</taxon>
        <taxon>Chondrichthyes</taxon>
        <taxon>Holocephali</taxon>
        <taxon>Chimaeriformes</taxon>
        <taxon>Callorhinchidae</taxon>
        <taxon>Callorhinchus</taxon>
    </lineage>
</organism>
<sequence>MPSPSPPQFPSPMPLSSLLPHVCIKISLRYTTNNKMHVTVLFQISKLETFQYLTTSTIGLLPSQILNSYMGSTVRSLEDVVNHQGVEGYLVFALQILISVGMMLYFVRRARHELNNTIKAHDANKQEGMLENGKDRDDVGRTNVASDMDLV</sequence>
<dbReference type="GO" id="GO:0051480">
    <property type="term" value="P:regulation of cytosolic calcium ion concentration"/>
    <property type="evidence" value="ECO:0007669"/>
    <property type="project" value="TreeGrafter"/>
</dbReference>
<keyword evidence="4" id="KW-1185">Reference proteome</keyword>
<dbReference type="GeneTree" id="ENSGT00940000168113"/>
<proteinExistence type="predicted"/>
<dbReference type="STRING" id="7868.ENSCMIP00000030745"/>
<reference evidence="3" key="5">
    <citation type="submission" date="2025-09" db="UniProtKB">
        <authorList>
            <consortium name="Ensembl"/>
        </authorList>
    </citation>
    <scope>IDENTIFICATION</scope>
</reference>
<keyword evidence="2" id="KW-1133">Transmembrane helix</keyword>
<dbReference type="InterPro" id="IPR053069">
    <property type="entry name" value="TVP38/TMEM64"/>
</dbReference>
<feature type="region of interest" description="Disordered" evidence="1">
    <location>
        <begin position="125"/>
        <end position="151"/>
    </location>
</feature>
<evidence type="ECO:0008006" key="5">
    <source>
        <dbReference type="Google" id="ProtNLM"/>
    </source>
</evidence>
<keyword evidence="2" id="KW-0472">Membrane</keyword>
<reference evidence="4" key="1">
    <citation type="journal article" date="2006" name="Science">
        <title>Ancient noncoding elements conserved in the human genome.</title>
        <authorList>
            <person name="Venkatesh B."/>
            <person name="Kirkness E.F."/>
            <person name="Loh Y.H."/>
            <person name="Halpern A.L."/>
            <person name="Lee A.P."/>
            <person name="Johnson J."/>
            <person name="Dandona N."/>
            <person name="Viswanathan L.D."/>
            <person name="Tay A."/>
            <person name="Venter J.C."/>
            <person name="Strausberg R.L."/>
            <person name="Brenner S."/>
        </authorList>
    </citation>
    <scope>NUCLEOTIDE SEQUENCE [LARGE SCALE GENOMIC DNA]</scope>
</reference>
<protein>
    <recommendedName>
        <fullName evidence="5">Transmembrane protein 64</fullName>
    </recommendedName>
</protein>
<reference evidence="4" key="3">
    <citation type="journal article" date="2014" name="Nature">
        <title>Elephant shark genome provides unique insights into gnathostome evolution.</title>
        <authorList>
            <consortium name="International Elephant Shark Genome Sequencing Consortium"/>
            <person name="Venkatesh B."/>
            <person name="Lee A.P."/>
            <person name="Ravi V."/>
            <person name="Maurya A.K."/>
            <person name="Lian M.M."/>
            <person name="Swann J.B."/>
            <person name="Ohta Y."/>
            <person name="Flajnik M.F."/>
            <person name="Sutoh Y."/>
            <person name="Kasahara M."/>
            <person name="Hoon S."/>
            <person name="Gangu V."/>
            <person name="Roy S.W."/>
            <person name="Irimia M."/>
            <person name="Korzh V."/>
            <person name="Kondrychyn I."/>
            <person name="Lim Z.W."/>
            <person name="Tay B.H."/>
            <person name="Tohari S."/>
            <person name="Kong K.W."/>
            <person name="Ho S."/>
            <person name="Lorente-Galdos B."/>
            <person name="Quilez J."/>
            <person name="Marques-Bonet T."/>
            <person name="Raney B.J."/>
            <person name="Ingham P.W."/>
            <person name="Tay A."/>
            <person name="Hillier L.W."/>
            <person name="Minx P."/>
            <person name="Boehm T."/>
            <person name="Wilson R.K."/>
            <person name="Brenner S."/>
            <person name="Warren W.C."/>
        </authorList>
    </citation>
    <scope>NUCLEOTIDE SEQUENCE [LARGE SCALE GENOMIC DNA]</scope>
</reference>
<dbReference type="Proteomes" id="UP000314986">
    <property type="component" value="Unassembled WGS sequence"/>
</dbReference>
<dbReference type="Ensembl" id="ENSCMIT00000031214.1">
    <property type="protein sequence ID" value="ENSCMIP00000030745.1"/>
    <property type="gene ID" value="ENSCMIG00000013226.1"/>
</dbReference>
<evidence type="ECO:0000313" key="4">
    <source>
        <dbReference type="Proteomes" id="UP000314986"/>
    </source>
</evidence>
<reference evidence="4" key="2">
    <citation type="journal article" date="2007" name="PLoS Biol.">
        <title>Survey sequencing and comparative analysis of the elephant shark (Callorhinchus milii) genome.</title>
        <authorList>
            <person name="Venkatesh B."/>
            <person name="Kirkness E.F."/>
            <person name="Loh Y.H."/>
            <person name="Halpern A.L."/>
            <person name="Lee A.P."/>
            <person name="Johnson J."/>
            <person name="Dandona N."/>
            <person name="Viswanathan L.D."/>
            <person name="Tay A."/>
            <person name="Venter J.C."/>
            <person name="Strausberg R.L."/>
            <person name="Brenner S."/>
        </authorList>
    </citation>
    <scope>NUCLEOTIDE SEQUENCE [LARGE SCALE GENOMIC DNA]</scope>
</reference>
<evidence type="ECO:0000256" key="1">
    <source>
        <dbReference type="SAM" id="MobiDB-lite"/>
    </source>
</evidence>
<evidence type="ECO:0000256" key="2">
    <source>
        <dbReference type="SAM" id="Phobius"/>
    </source>
</evidence>
<keyword evidence="2" id="KW-0812">Transmembrane</keyword>
<dbReference type="AlphaFoldDB" id="A0A4W3JEN9"/>
<dbReference type="PANTHER" id="PTHR46593">
    <property type="entry name" value="TRANSMEMBRANE PROTEIN 64"/>
    <property type="match status" value="1"/>
</dbReference>
<reference evidence="3" key="4">
    <citation type="submission" date="2025-08" db="UniProtKB">
        <authorList>
            <consortium name="Ensembl"/>
        </authorList>
    </citation>
    <scope>IDENTIFICATION</scope>
</reference>
<name>A0A4W3JEN9_CALMI</name>
<evidence type="ECO:0000313" key="3">
    <source>
        <dbReference type="Ensembl" id="ENSCMIP00000030745.1"/>
    </source>
</evidence>
<feature type="transmembrane region" description="Helical" evidence="2">
    <location>
        <begin position="89"/>
        <end position="107"/>
    </location>
</feature>
<accession>A0A4W3JEN9</accession>